<evidence type="ECO:0000313" key="2">
    <source>
        <dbReference type="EMBL" id="UWX55864.1"/>
    </source>
</evidence>
<dbReference type="InterPro" id="IPR013783">
    <property type="entry name" value="Ig-like_fold"/>
</dbReference>
<evidence type="ECO:0000313" key="3">
    <source>
        <dbReference type="Proteomes" id="UP001059209"/>
    </source>
</evidence>
<feature type="chain" id="PRO_5047351336" description="Secreted protein" evidence="1">
    <location>
        <begin position="23"/>
        <end position="126"/>
    </location>
</feature>
<name>A0ABY5YAD1_9FLAO</name>
<dbReference type="RefSeq" id="WP_260574331.1">
    <property type="nucleotide sequence ID" value="NZ_CP104205.1"/>
</dbReference>
<evidence type="ECO:0000256" key="1">
    <source>
        <dbReference type="SAM" id="SignalP"/>
    </source>
</evidence>
<reference evidence="2" key="1">
    <citation type="submission" date="2022-09" db="EMBL/GenBank/DDBJ databases">
        <title>Maribacter litopenaei sp. nov., isolated from the intestinal tract of the Pacific White Shrimp, Litopenaeus vannamei.</title>
        <authorList>
            <person name="Kim S.Y."/>
            <person name="Hwang C.Y."/>
        </authorList>
    </citation>
    <scope>NUCLEOTIDE SEQUENCE</scope>
    <source>
        <strain evidence="2">HL-LV01</strain>
    </source>
</reference>
<keyword evidence="1" id="KW-0732">Signal</keyword>
<protein>
    <recommendedName>
        <fullName evidence="4">Secreted protein</fullName>
    </recommendedName>
</protein>
<dbReference type="EMBL" id="CP104205">
    <property type="protein sequence ID" value="UWX55864.1"/>
    <property type="molecule type" value="Genomic_DNA"/>
</dbReference>
<accession>A0ABY5YAD1</accession>
<feature type="signal peptide" evidence="1">
    <location>
        <begin position="1"/>
        <end position="22"/>
    </location>
</feature>
<dbReference type="Gene3D" id="2.60.40.10">
    <property type="entry name" value="Immunoglobulins"/>
    <property type="match status" value="1"/>
</dbReference>
<keyword evidence="3" id="KW-1185">Reference proteome</keyword>
<organism evidence="2 3">
    <name type="scientific">Maribacter litopenaei</name>
    <dbReference type="NCBI Taxonomy" id="2976127"/>
    <lineage>
        <taxon>Bacteria</taxon>
        <taxon>Pseudomonadati</taxon>
        <taxon>Bacteroidota</taxon>
        <taxon>Flavobacteriia</taxon>
        <taxon>Flavobacteriales</taxon>
        <taxon>Flavobacteriaceae</taxon>
        <taxon>Maribacter</taxon>
    </lineage>
</organism>
<gene>
    <name evidence="2" type="ORF">NYZ99_05580</name>
</gene>
<dbReference type="Proteomes" id="UP001059209">
    <property type="component" value="Chromosome"/>
</dbReference>
<proteinExistence type="predicted"/>
<sequence>MRKRIIPLLFIVISFLTLKGNAQECPTLISPLDGATDVPVDNLIEWTAVDGIIGYLVSLGTTPGGGEIINRRSSGLNNFYQPEVGLPSNTVVYVTISLFLPDAPIKVCPLKIFTTETITTPPNVQG</sequence>
<evidence type="ECO:0008006" key="4">
    <source>
        <dbReference type="Google" id="ProtNLM"/>
    </source>
</evidence>